<name>A0A0A9FTH5_ARUDO</name>
<organism evidence="1">
    <name type="scientific">Arundo donax</name>
    <name type="common">Giant reed</name>
    <name type="synonym">Donax arundinaceus</name>
    <dbReference type="NCBI Taxonomy" id="35708"/>
    <lineage>
        <taxon>Eukaryota</taxon>
        <taxon>Viridiplantae</taxon>
        <taxon>Streptophyta</taxon>
        <taxon>Embryophyta</taxon>
        <taxon>Tracheophyta</taxon>
        <taxon>Spermatophyta</taxon>
        <taxon>Magnoliopsida</taxon>
        <taxon>Liliopsida</taxon>
        <taxon>Poales</taxon>
        <taxon>Poaceae</taxon>
        <taxon>PACMAD clade</taxon>
        <taxon>Arundinoideae</taxon>
        <taxon>Arundineae</taxon>
        <taxon>Arundo</taxon>
    </lineage>
</organism>
<protein>
    <submittedName>
        <fullName evidence="1">Uncharacterized protein</fullName>
    </submittedName>
</protein>
<reference evidence="1" key="1">
    <citation type="submission" date="2014-09" db="EMBL/GenBank/DDBJ databases">
        <authorList>
            <person name="Magalhaes I.L.F."/>
            <person name="Oliveira U."/>
            <person name="Santos F.R."/>
            <person name="Vidigal T.H.D.A."/>
            <person name="Brescovit A.D."/>
            <person name="Santos A.J."/>
        </authorList>
    </citation>
    <scope>NUCLEOTIDE SEQUENCE</scope>
    <source>
        <tissue evidence="1">Shoot tissue taken approximately 20 cm above the soil surface</tissue>
    </source>
</reference>
<dbReference type="EMBL" id="GBRH01184285">
    <property type="protein sequence ID" value="JAE13611.1"/>
    <property type="molecule type" value="Transcribed_RNA"/>
</dbReference>
<reference evidence="1" key="2">
    <citation type="journal article" date="2015" name="Data Brief">
        <title>Shoot transcriptome of the giant reed, Arundo donax.</title>
        <authorList>
            <person name="Barrero R.A."/>
            <person name="Guerrero F.D."/>
            <person name="Moolhuijzen P."/>
            <person name="Goolsby J.A."/>
            <person name="Tidwell J."/>
            <person name="Bellgard S.E."/>
            <person name="Bellgard M.I."/>
        </authorList>
    </citation>
    <scope>NUCLEOTIDE SEQUENCE</scope>
    <source>
        <tissue evidence="1">Shoot tissue taken approximately 20 cm above the soil surface</tissue>
    </source>
</reference>
<sequence>MLVCLLLHPIIGCKSLGWQCTVKPPGH</sequence>
<evidence type="ECO:0000313" key="1">
    <source>
        <dbReference type="EMBL" id="JAE13611.1"/>
    </source>
</evidence>
<dbReference type="AlphaFoldDB" id="A0A0A9FTH5"/>
<accession>A0A0A9FTH5</accession>
<proteinExistence type="predicted"/>